<dbReference type="EMBL" id="JAPMOS010000011">
    <property type="protein sequence ID" value="KAJ4460689.1"/>
    <property type="molecule type" value="Genomic_DNA"/>
</dbReference>
<feature type="repeat" description="TPR" evidence="3">
    <location>
        <begin position="216"/>
        <end position="249"/>
    </location>
</feature>
<evidence type="ECO:0000256" key="2">
    <source>
        <dbReference type="ARBA" id="ARBA00022803"/>
    </source>
</evidence>
<feature type="repeat" description="TPR" evidence="3">
    <location>
        <begin position="11"/>
        <end position="44"/>
    </location>
</feature>
<dbReference type="PROSITE" id="PS50005">
    <property type="entry name" value="TPR"/>
    <property type="match status" value="4"/>
</dbReference>
<accession>A0ABQ8UND4</accession>
<dbReference type="PANTHER" id="PTHR22904">
    <property type="entry name" value="TPR REPEAT CONTAINING PROTEIN"/>
    <property type="match status" value="1"/>
</dbReference>
<proteinExistence type="predicted"/>
<evidence type="ECO:0000313" key="5">
    <source>
        <dbReference type="Proteomes" id="UP001141327"/>
    </source>
</evidence>
<feature type="repeat" description="TPR" evidence="3">
    <location>
        <begin position="141"/>
        <end position="174"/>
    </location>
</feature>
<dbReference type="InterPro" id="IPR011990">
    <property type="entry name" value="TPR-like_helical_dom_sf"/>
</dbReference>
<organism evidence="4 5">
    <name type="scientific">Paratrimastix pyriformis</name>
    <dbReference type="NCBI Taxonomy" id="342808"/>
    <lineage>
        <taxon>Eukaryota</taxon>
        <taxon>Metamonada</taxon>
        <taxon>Preaxostyla</taxon>
        <taxon>Paratrimastigidae</taxon>
        <taxon>Paratrimastix</taxon>
    </lineage>
</organism>
<reference evidence="4" key="1">
    <citation type="journal article" date="2022" name="bioRxiv">
        <title>Genomics of Preaxostyla Flagellates Illuminates Evolutionary Transitions and the Path Towards Mitochondrial Loss.</title>
        <authorList>
            <person name="Novak L.V.F."/>
            <person name="Treitli S.C."/>
            <person name="Pyrih J."/>
            <person name="Halakuc P."/>
            <person name="Pipaliya S.V."/>
            <person name="Vacek V."/>
            <person name="Brzon O."/>
            <person name="Soukal P."/>
            <person name="Eme L."/>
            <person name="Dacks J.B."/>
            <person name="Karnkowska A."/>
            <person name="Elias M."/>
            <person name="Hampl V."/>
        </authorList>
    </citation>
    <scope>NUCLEOTIDE SEQUENCE</scope>
    <source>
        <strain evidence="4">RCP-MX</strain>
    </source>
</reference>
<name>A0ABQ8UND4_9EUKA</name>
<sequence length="261" mass="29171">MATLQQRKEQATKAKEEGNVAYTAGNYSVALECYTRAIDLDPNNPVYRSNRAATYFQLNMFQQAVDDSQWAIELSPTTAKFYFRKGAAHEKLGQLYEARLAYTNGLRQDPGNHEIQAALAALPPPGQCRTSMAMEERKNKATAFKEQGNAAFTQRQWAPAAEAYTKAIEMDPAEMVYYNNRSACYLELNELEKAVADAQRAAEIGKTTGAPKRLLSKAYTRLGEGLRRLGRKPEAADAYRKALAEEESDQIRQKLAEVTRA</sequence>
<evidence type="ECO:0000313" key="4">
    <source>
        <dbReference type="EMBL" id="KAJ4460689.1"/>
    </source>
</evidence>
<dbReference type="SMART" id="SM00028">
    <property type="entry name" value="TPR"/>
    <property type="match status" value="6"/>
</dbReference>
<dbReference type="Pfam" id="PF13424">
    <property type="entry name" value="TPR_12"/>
    <property type="match status" value="1"/>
</dbReference>
<evidence type="ECO:0000256" key="3">
    <source>
        <dbReference type="PROSITE-ProRule" id="PRU00339"/>
    </source>
</evidence>
<comment type="caution">
    <text evidence="4">The sequence shown here is derived from an EMBL/GenBank/DDBJ whole genome shotgun (WGS) entry which is preliminary data.</text>
</comment>
<dbReference type="SUPFAM" id="SSF48452">
    <property type="entry name" value="TPR-like"/>
    <property type="match status" value="1"/>
</dbReference>
<protein>
    <submittedName>
        <fullName evidence="4">Stress-induced-phosphoprotein 1</fullName>
    </submittedName>
</protein>
<feature type="repeat" description="TPR" evidence="3">
    <location>
        <begin position="79"/>
        <end position="112"/>
    </location>
</feature>
<dbReference type="Proteomes" id="UP001141327">
    <property type="component" value="Unassembled WGS sequence"/>
</dbReference>
<keyword evidence="2 3" id="KW-0802">TPR repeat</keyword>
<dbReference type="Gene3D" id="1.25.40.10">
    <property type="entry name" value="Tetratricopeptide repeat domain"/>
    <property type="match status" value="2"/>
</dbReference>
<dbReference type="Pfam" id="PF13414">
    <property type="entry name" value="TPR_11"/>
    <property type="match status" value="1"/>
</dbReference>
<evidence type="ECO:0000256" key="1">
    <source>
        <dbReference type="ARBA" id="ARBA00022737"/>
    </source>
</evidence>
<dbReference type="PANTHER" id="PTHR22904:SF523">
    <property type="entry name" value="STRESS-INDUCED-PHOSPHOPROTEIN 1"/>
    <property type="match status" value="1"/>
</dbReference>
<keyword evidence="5" id="KW-1185">Reference proteome</keyword>
<keyword evidence="1" id="KW-0677">Repeat</keyword>
<gene>
    <name evidence="4" type="ORF">PAPYR_2912</name>
</gene>
<dbReference type="InterPro" id="IPR019734">
    <property type="entry name" value="TPR_rpt"/>
</dbReference>
<dbReference type="Pfam" id="PF13181">
    <property type="entry name" value="TPR_8"/>
    <property type="match status" value="1"/>
</dbReference>